<evidence type="ECO:0000313" key="2">
    <source>
        <dbReference type="Proteomes" id="UP000324611"/>
    </source>
</evidence>
<name>A0A5B2W2B1_9BACT</name>
<gene>
    <name evidence="1" type="ORF">F0L74_05980</name>
</gene>
<reference evidence="1 2" key="1">
    <citation type="submission" date="2019-09" db="EMBL/GenBank/DDBJ databases">
        <title>Chitinophaga ginsengihumi sp. nov., isolated from soil of ginseng rhizosphere.</title>
        <authorList>
            <person name="Lee J."/>
        </authorList>
    </citation>
    <scope>NUCLEOTIDE SEQUENCE [LARGE SCALE GENOMIC DNA]</scope>
    <source>
        <strain evidence="1 2">BN140078</strain>
    </source>
</reference>
<organism evidence="1 2">
    <name type="scientific">Chitinophaga agrisoli</name>
    <dbReference type="NCBI Taxonomy" id="2607653"/>
    <lineage>
        <taxon>Bacteria</taxon>
        <taxon>Pseudomonadati</taxon>
        <taxon>Bacteroidota</taxon>
        <taxon>Chitinophagia</taxon>
        <taxon>Chitinophagales</taxon>
        <taxon>Chitinophagaceae</taxon>
        <taxon>Chitinophaga</taxon>
    </lineage>
</organism>
<dbReference type="AlphaFoldDB" id="A0A5B2W2B1"/>
<protein>
    <submittedName>
        <fullName evidence="1">Uncharacterized protein</fullName>
    </submittedName>
</protein>
<evidence type="ECO:0000313" key="1">
    <source>
        <dbReference type="EMBL" id="KAA2245505.1"/>
    </source>
</evidence>
<accession>A0A5B2W2B1</accession>
<proteinExistence type="predicted"/>
<comment type="caution">
    <text evidence="1">The sequence shown here is derived from an EMBL/GenBank/DDBJ whole genome shotgun (WGS) entry which is preliminary data.</text>
</comment>
<dbReference type="Proteomes" id="UP000324611">
    <property type="component" value="Unassembled WGS sequence"/>
</dbReference>
<keyword evidence="2" id="KW-1185">Reference proteome</keyword>
<reference evidence="1 2" key="2">
    <citation type="submission" date="2019-09" db="EMBL/GenBank/DDBJ databases">
        <authorList>
            <person name="Jin C."/>
        </authorList>
    </citation>
    <scope>NUCLEOTIDE SEQUENCE [LARGE SCALE GENOMIC DNA]</scope>
    <source>
        <strain evidence="1 2">BN140078</strain>
    </source>
</reference>
<sequence>MVNNIWLQKGMPKAIDKDVTRAFAKRLYKGTEAGYGKAITDIRYNSPDYKMLENLRNNVYQFSGAKNYHQLKALTEALVTPNGKLRSKAQFKRAAKKLNVKYVETWLNAEYDMAVTSARMASMWQDIVGEGMDTMLEFDAVLDDRTTDICKSLNGVRKPAGDSFWKRYFLPNHWGERSTIRKGVSGKATPDKKIVHPEKMPAMFAVNLAEKGLVFPPGHPYWDGIPDDVRNDALSLIPKTKRKK</sequence>
<dbReference type="EMBL" id="VUOC01000001">
    <property type="protein sequence ID" value="KAA2245505.1"/>
    <property type="molecule type" value="Genomic_DNA"/>
</dbReference>